<dbReference type="Proteomes" id="UP000326396">
    <property type="component" value="Linkage Group LG19"/>
</dbReference>
<keyword evidence="4" id="KW-1185">Reference proteome</keyword>
<name>A0A5N6NIT8_9ASTR</name>
<feature type="compositionally biased region" description="Low complexity" evidence="1">
    <location>
        <begin position="103"/>
        <end position="117"/>
    </location>
</feature>
<organism evidence="2 4">
    <name type="scientific">Mikania micrantha</name>
    <name type="common">bitter vine</name>
    <dbReference type="NCBI Taxonomy" id="192012"/>
    <lineage>
        <taxon>Eukaryota</taxon>
        <taxon>Viridiplantae</taxon>
        <taxon>Streptophyta</taxon>
        <taxon>Embryophyta</taxon>
        <taxon>Tracheophyta</taxon>
        <taxon>Spermatophyta</taxon>
        <taxon>Magnoliopsida</taxon>
        <taxon>eudicotyledons</taxon>
        <taxon>Gunneridae</taxon>
        <taxon>Pentapetalae</taxon>
        <taxon>asterids</taxon>
        <taxon>campanulids</taxon>
        <taxon>Asterales</taxon>
        <taxon>Asteraceae</taxon>
        <taxon>Asteroideae</taxon>
        <taxon>Heliantheae alliance</taxon>
        <taxon>Eupatorieae</taxon>
        <taxon>Mikania</taxon>
    </lineage>
</organism>
<dbReference type="AlphaFoldDB" id="A0A5N6NIT8"/>
<dbReference type="EMBL" id="SZYD01000011">
    <property type="protein sequence ID" value="KAD4888147.1"/>
    <property type="molecule type" value="Genomic_DNA"/>
</dbReference>
<gene>
    <name evidence="2" type="ORF">E3N88_20220</name>
    <name evidence="3" type="ORF">E3N88_20221</name>
</gene>
<dbReference type="EMBL" id="SZYD01000011">
    <property type="protein sequence ID" value="KAD4888148.1"/>
    <property type="molecule type" value="Genomic_DNA"/>
</dbReference>
<feature type="compositionally biased region" description="Polar residues" evidence="1">
    <location>
        <begin position="77"/>
        <end position="89"/>
    </location>
</feature>
<evidence type="ECO:0000313" key="2">
    <source>
        <dbReference type="EMBL" id="KAD4888147.1"/>
    </source>
</evidence>
<reference evidence="2 4" key="1">
    <citation type="submission" date="2019-05" db="EMBL/GenBank/DDBJ databases">
        <title>Mikania micrantha, genome provides insights into the molecular mechanism of rapid growth.</title>
        <authorList>
            <person name="Liu B."/>
        </authorList>
    </citation>
    <scope>NUCLEOTIDE SEQUENCE [LARGE SCALE GENOMIC DNA]</scope>
    <source>
        <strain evidence="2">NLD-2019</strain>
        <tissue evidence="2">Leaf</tissue>
    </source>
</reference>
<evidence type="ECO:0000313" key="3">
    <source>
        <dbReference type="EMBL" id="KAD4888148.1"/>
    </source>
</evidence>
<evidence type="ECO:0000313" key="4">
    <source>
        <dbReference type="Proteomes" id="UP000326396"/>
    </source>
</evidence>
<comment type="caution">
    <text evidence="2">The sequence shown here is derived from an EMBL/GenBank/DDBJ whole genome shotgun (WGS) entry which is preliminary data.</text>
</comment>
<protein>
    <submittedName>
        <fullName evidence="2">Uncharacterized protein</fullName>
    </submittedName>
</protein>
<sequence length="123" mass="13684">MPPVTGLNDWNHQSKGCSCDSDGEILRRQRRRGRSEHLHTPMLILGGVSIVMTRLIKDAFGSLESKSRTPFIFSFQVPNEQEANENPNRLTAPGDLRSTLSDAITEAAPPHPTTTSTGHSYRW</sequence>
<evidence type="ECO:0000256" key="1">
    <source>
        <dbReference type="SAM" id="MobiDB-lite"/>
    </source>
</evidence>
<feature type="region of interest" description="Disordered" evidence="1">
    <location>
        <begin position="77"/>
        <end position="123"/>
    </location>
</feature>
<proteinExistence type="predicted"/>
<accession>A0A5N6NIT8</accession>